<dbReference type="HOGENOM" id="CLU_198070_0_0_3"/>
<accession>E0UKE6</accession>
<name>E0UKE6_GLOV7</name>
<proteinExistence type="predicted"/>
<dbReference type="AlphaFoldDB" id="E0UKE6"/>
<keyword evidence="2" id="KW-1185">Reference proteome</keyword>
<dbReference type="RefSeq" id="WP_013325065.1">
    <property type="nucleotide sequence ID" value="NC_014501.1"/>
</dbReference>
<dbReference type="KEGG" id="cyj:Cyan7822_5143"/>
<organism evidence="1 2">
    <name type="scientific">Gloeothece verrucosa (strain PCC 7822)</name>
    <name type="common">Cyanothece sp. (strain PCC 7822)</name>
    <dbReference type="NCBI Taxonomy" id="497965"/>
    <lineage>
        <taxon>Bacteria</taxon>
        <taxon>Bacillati</taxon>
        <taxon>Cyanobacteriota</taxon>
        <taxon>Cyanophyceae</taxon>
        <taxon>Oscillatoriophycideae</taxon>
        <taxon>Chroococcales</taxon>
        <taxon>Aphanothecaceae</taxon>
        <taxon>Gloeothece</taxon>
        <taxon>Gloeothece verrucosa</taxon>
    </lineage>
</organism>
<reference evidence="2" key="1">
    <citation type="journal article" date="2011" name="MBio">
        <title>Novel metabolic attributes of the genus Cyanothece, comprising a group of unicellular nitrogen-fixing Cyanobacteria.</title>
        <authorList>
            <person name="Bandyopadhyay A."/>
            <person name="Elvitigala T."/>
            <person name="Welsh E."/>
            <person name="Stockel J."/>
            <person name="Liberton M."/>
            <person name="Min H."/>
            <person name="Sherman L.A."/>
            <person name="Pakrasi H.B."/>
        </authorList>
    </citation>
    <scope>NUCLEOTIDE SEQUENCE [LARGE SCALE GENOMIC DNA]</scope>
    <source>
        <strain evidence="2">PCC 7822</strain>
    </source>
</reference>
<dbReference type="OrthoDB" id="565285at2"/>
<gene>
    <name evidence="1" type="ordered locus">Cyan7822_5143</name>
</gene>
<dbReference type="Proteomes" id="UP000008206">
    <property type="component" value="Chromosome"/>
</dbReference>
<sequence length="75" mass="8870">MSLYFPNLPQNTELQREAIEILSKQMGIAKTAIFMSNTFWQPTDYLEIKDRLFADETVASLYEKVILWREQTQKP</sequence>
<dbReference type="eggNOG" id="ENOG5033D5A">
    <property type="taxonomic scope" value="Bacteria"/>
</dbReference>
<dbReference type="EMBL" id="CP002198">
    <property type="protein sequence ID" value="ADN17027.1"/>
    <property type="molecule type" value="Genomic_DNA"/>
</dbReference>
<evidence type="ECO:0000313" key="2">
    <source>
        <dbReference type="Proteomes" id="UP000008206"/>
    </source>
</evidence>
<protein>
    <submittedName>
        <fullName evidence="1">Uncharacterized protein</fullName>
    </submittedName>
</protein>
<evidence type="ECO:0000313" key="1">
    <source>
        <dbReference type="EMBL" id="ADN17027.1"/>
    </source>
</evidence>
<dbReference type="STRING" id="497965.Cyan7822_5143"/>